<evidence type="ECO:0000313" key="1">
    <source>
        <dbReference type="EMBL" id="KAF9511623.1"/>
    </source>
</evidence>
<evidence type="ECO:0000313" key="2">
    <source>
        <dbReference type="Proteomes" id="UP000886523"/>
    </source>
</evidence>
<dbReference type="Proteomes" id="UP000886523">
    <property type="component" value="Unassembled WGS sequence"/>
</dbReference>
<reference evidence="1" key="1">
    <citation type="journal article" date="2020" name="Nat. Commun.">
        <title>Large-scale genome sequencing of mycorrhizal fungi provides insights into the early evolution of symbiotic traits.</title>
        <authorList>
            <person name="Miyauchi S."/>
            <person name="Kiss E."/>
            <person name="Kuo A."/>
            <person name="Drula E."/>
            <person name="Kohler A."/>
            <person name="Sanchez-Garcia M."/>
            <person name="Morin E."/>
            <person name="Andreopoulos B."/>
            <person name="Barry K.W."/>
            <person name="Bonito G."/>
            <person name="Buee M."/>
            <person name="Carver A."/>
            <person name="Chen C."/>
            <person name="Cichocki N."/>
            <person name="Clum A."/>
            <person name="Culley D."/>
            <person name="Crous P.W."/>
            <person name="Fauchery L."/>
            <person name="Girlanda M."/>
            <person name="Hayes R.D."/>
            <person name="Keri Z."/>
            <person name="LaButti K."/>
            <person name="Lipzen A."/>
            <person name="Lombard V."/>
            <person name="Magnuson J."/>
            <person name="Maillard F."/>
            <person name="Murat C."/>
            <person name="Nolan M."/>
            <person name="Ohm R.A."/>
            <person name="Pangilinan J."/>
            <person name="Pereira M.F."/>
            <person name="Perotto S."/>
            <person name="Peter M."/>
            <person name="Pfister S."/>
            <person name="Riley R."/>
            <person name="Sitrit Y."/>
            <person name="Stielow J.B."/>
            <person name="Szollosi G."/>
            <person name="Zifcakova L."/>
            <person name="Stursova M."/>
            <person name="Spatafora J.W."/>
            <person name="Tedersoo L."/>
            <person name="Vaario L.M."/>
            <person name="Yamada A."/>
            <person name="Yan M."/>
            <person name="Wang P."/>
            <person name="Xu J."/>
            <person name="Bruns T."/>
            <person name="Baldrian P."/>
            <person name="Vilgalys R."/>
            <person name="Dunand C."/>
            <person name="Henrissat B."/>
            <person name="Grigoriev I.V."/>
            <person name="Hibbett D."/>
            <person name="Nagy L.G."/>
            <person name="Martin F.M."/>
        </authorList>
    </citation>
    <scope>NUCLEOTIDE SEQUENCE</scope>
    <source>
        <strain evidence="1">UP504</strain>
    </source>
</reference>
<protein>
    <submittedName>
        <fullName evidence="1">Uncharacterized protein</fullName>
    </submittedName>
</protein>
<comment type="caution">
    <text evidence="1">The sequence shown here is derived from an EMBL/GenBank/DDBJ whole genome shotgun (WGS) entry which is preliminary data.</text>
</comment>
<gene>
    <name evidence="1" type="ORF">BS47DRAFT_1346386</name>
</gene>
<sequence length="68" mass="7568">MVSAPVDRAGLVLDAVESHPIPSNSNRSAIEQGREWVRTEILRRLGGMRKKINLEFDRLEALALSTVP</sequence>
<proteinExistence type="predicted"/>
<name>A0A9P6ATG7_9AGAM</name>
<accession>A0A9P6ATG7</accession>
<keyword evidence="2" id="KW-1185">Reference proteome</keyword>
<organism evidence="1 2">
    <name type="scientific">Hydnum rufescens UP504</name>
    <dbReference type="NCBI Taxonomy" id="1448309"/>
    <lineage>
        <taxon>Eukaryota</taxon>
        <taxon>Fungi</taxon>
        <taxon>Dikarya</taxon>
        <taxon>Basidiomycota</taxon>
        <taxon>Agaricomycotina</taxon>
        <taxon>Agaricomycetes</taxon>
        <taxon>Cantharellales</taxon>
        <taxon>Hydnaceae</taxon>
        <taxon>Hydnum</taxon>
    </lineage>
</organism>
<dbReference type="EMBL" id="MU128997">
    <property type="protein sequence ID" value="KAF9511623.1"/>
    <property type="molecule type" value="Genomic_DNA"/>
</dbReference>
<dbReference type="AlphaFoldDB" id="A0A9P6ATG7"/>